<reference evidence="2 3" key="1">
    <citation type="journal article" date="2015" name="Proc. Natl. Acad. Sci. U.S.A.">
        <title>The resurrection genome of Boea hygrometrica: A blueprint for survival of dehydration.</title>
        <authorList>
            <person name="Xiao L."/>
            <person name="Yang G."/>
            <person name="Zhang L."/>
            <person name="Yang X."/>
            <person name="Zhao S."/>
            <person name="Ji Z."/>
            <person name="Zhou Q."/>
            <person name="Hu M."/>
            <person name="Wang Y."/>
            <person name="Chen M."/>
            <person name="Xu Y."/>
            <person name="Jin H."/>
            <person name="Xiao X."/>
            <person name="Hu G."/>
            <person name="Bao F."/>
            <person name="Hu Y."/>
            <person name="Wan P."/>
            <person name="Li L."/>
            <person name="Deng X."/>
            <person name="Kuang T."/>
            <person name="Xiang C."/>
            <person name="Zhu J.K."/>
            <person name="Oliver M.J."/>
            <person name="He Y."/>
        </authorList>
    </citation>
    <scope>NUCLEOTIDE SEQUENCE [LARGE SCALE GENOMIC DNA]</scope>
    <source>
        <strain evidence="3">cv. XS01</strain>
    </source>
</reference>
<dbReference type="AlphaFoldDB" id="A0A2Z7ANT3"/>
<evidence type="ECO:0000313" key="2">
    <source>
        <dbReference type="EMBL" id="KZV23461.1"/>
    </source>
</evidence>
<evidence type="ECO:0000256" key="1">
    <source>
        <dbReference type="SAM" id="MobiDB-lite"/>
    </source>
</evidence>
<dbReference type="EMBL" id="KV013512">
    <property type="protein sequence ID" value="KZV23461.1"/>
    <property type="molecule type" value="Genomic_DNA"/>
</dbReference>
<gene>
    <name evidence="2" type="ORF">F511_41873</name>
</gene>
<organism evidence="2 3">
    <name type="scientific">Dorcoceras hygrometricum</name>
    <dbReference type="NCBI Taxonomy" id="472368"/>
    <lineage>
        <taxon>Eukaryota</taxon>
        <taxon>Viridiplantae</taxon>
        <taxon>Streptophyta</taxon>
        <taxon>Embryophyta</taxon>
        <taxon>Tracheophyta</taxon>
        <taxon>Spermatophyta</taxon>
        <taxon>Magnoliopsida</taxon>
        <taxon>eudicotyledons</taxon>
        <taxon>Gunneridae</taxon>
        <taxon>Pentapetalae</taxon>
        <taxon>asterids</taxon>
        <taxon>lamiids</taxon>
        <taxon>Lamiales</taxon>
        <taxon>Gesneriaceae</taxon>
        <taxon>Didymocarpoideae</taxon>
        <taxon>Trichosporeae</taxon>
        <taxon>Loxocarpinae</taxon>
        <taxon>Dorcoceras</taxon>
    </lineage>
</organism>
<name>A0A2Z7ANT3_9LAMI</name>
<evidence type="ECO:0000313" key="3">
    <source>
        <dbReference type="Proteomes" id="UP000250235"/>
    </source>
</evidence>
<proteinExistence type="predicted"/>
<keyword evidence="3" id="KW-1185">Reference proteome</keyword>
<dbReference type="Proteomes" id="UP000250235">
    <property type="component" value="Unassembled WGS sequence"/>
</dbReference>
<accession>A0A2Z7ANT3</accession>
<sequence>MRGRWLDHGRAKVGRVALNVRRVGWLLRTSFVSLKPWFEPWNCIGEPTGPGSGPTGGASAANGRIRAVEGCEASGVMACGARIELAGPLGSLGLNGTGESADDYSPTGVDWAVKMRTRPPELEISICHVKYHVSLLVAAPLSSQNLTAAASTAVPPCRRRRDRTCSDRRVEEIPFVPNSSGLLVQADEGVVFPVVGLIEEVLPPPTLKSQIPSESGWSQAPRRQQGDTL</sequence>
<feature type="region of interest" description="Disordered" evidence="1">
    <location>
        <begin position="208"/>
        <end position="229"/>
    </location>
</feature>
<protein>
    <submittedName>
        <fullName evidence="2">Uncharacterized protein</fullName>
    </submittedName>
</protein>